<proteinExistence type="predicted"/>
<sequence length="846" mass="86156">MAPLACDPTALDRAGATVLATGESLGSVISALTAALAGSAGMAGDDPVGAALGRAYNDAAAKVIEAMTSTRNGLCSIGDGVRMSAHNYALAEAMSDVTGRAGVLSAPPVTAPLTAAPHPPSAVGAGSSAPAGWSWVAPYIGMIWPTGDSAKLRAAAAAWATAGVNFMTTEIAAGGGTMAAIAAQQIPEAAAINKALADATGATTSVARQCQTIAAQLNSYAAKIDKVHAAILDLLSRICDPLTGIKEVWDLLSDEDEDEIKRIADDIETVVDSFAQEAETLGDQIKATMSEAATAAKDMAHWADKEWDHFLHGAPVGRALNQVGQTLKGVGVEGWDFLELLAKFSPSRLQSDPVGYAKDVADMVSGELPLVGLGPDGGPGVAESWKALGKDVTHWDEWGTNPAEALGKSIFDVATLALPGGPLSKLGKVGHGAADALRGLRKPPEIPKPPAVKPPAEPAPAAPKPPESGQPAPAPAGKPGPSGKPAPGPADGPLPHSPTESKPRAVEKPPAAEPPKPVATPPGAGGKPEVPAPAGDAPPAHSKPPEPVPAHAPAAPGEPPAAPAPHAGPPGSAPAAPAAPHLPTPPSAPMSGGFPAEAPPGLGEVPHGGEPPAHPGEPYGGGPHPPGDGDGAHPPGEGHEPAGSHQPHDGTTPDEPADGHPPETPAPSDLQPWHQAQLALAESPEQLVNDLVKHGCPRELAESAAHSPYEGMNAQEILNKWWDPAKGTWQWPKANGFADSIYETARSIPKDTWLDRIGEVSDNRGDFMGAVGDSYPDRGLAPGSSGDYNRFHGTGKELPDGWEVRYGKVADAFGQPGGGTQWVVVDEDGQIVLIKFLIENGYLDWG</sequence>
<evidence type="ECO:0000256" key="1">
    <source>
        <dbReference type="SAM" id="MobiDB-lite"/>
    </source>
</evidence>
<gene>
    <name evidence="3" type="ORF">A5760_15745</name>
</gene>
<comment type="caution">
    <text evidence="3">The sequence shown here is derived from an EMBL/GenBank/DDBJ whole genome shotgun (WGS) entry which is preliminary data.</text>
</comment>
<dbReference type="OrthoDB" id="4752312at2"/>
<dbReference type="Pfam" id="PF14021">
    <property type="entry name" value="TNT"/>
    <property type="match status" value="1"/>
</dbReference>
<feature type="region of interest" description="Disordered" evidence="1">
    <location>
        <begin position="439"/>
        <end position="671"/>
    </location>
</feature>
<feature type="compositionally biased region" description="Pro residues" evidence="1">
    <location>
        <begin position="446"/>
        <end position="496"/>
    </location>
</feature>
<reference evidence="3 4" key="1">
    <citation type="submission" date="2016-06" db="EMBL/GenBank/DDBJ databases">
        <authorList>
            <person name="Kjaerup R.B."/>
            <person name="Dalgaard T.S."/>
            <person name="Juul-Madsen H.R."/>
        </authorList>
    </citation>
    <scope>NUCLEOTIDE SEQUENCE [LARGE SCALE GENOMIC DNA]</scope>
    <source>
        <strain evidence="3 4">852002-51834_SCH5396731</strain>
    </source>
</reference>
<protein>
    <submittedName>
        <fullName evidence="3">NAD(+)--arginine ADP-ribosyltransferase</fullName>
    </submittedName>
</protein>
<organism evidence="3 4">
    <name type="scientific">Mycobacterium colombiense</name>
    <dbReference type="NCBI Taxonomy" id="339268"/>
    <lineage>
        <taxon>Bacteria</taxon>
        <taxon>Bacillati</taxon>
        <taxon>Actinomycetota</taxon>
        <taxon>Actinomycetes</taxon>
        <taxon>Mycobacteriales</taxon>
        <taxon>Mycobacteriaceae</taxon>
        <taxon>Mycobacterium</taxon>
        <taxon>Mycobacterium avium complex (MAC)</taxon>
    </lineage>
</organism>
<dbReference type="GO" id="GO:0016740">
    <property type="term" value="F:transferase activity"/>
    <property type="evidence" value="ECO:0007669"/>
    <property type="project" value="UniProtKB-KW"/>
</dbReference>
<feature type="compositionally biased region" description="Basic and acidic residues" evidence="1">
    <location>
        <begin position="636"/>
        <end position="648"/>
    </location>
</feature>
<dbReference type="InterPro" id="IPR025331">
    <property type="entry name" value="TNT"/>
</dbReference>
<name>A0A1A0VES9_9MYCO</name>
<dbReference type="PRINTS" id="PR01217">
    <property type="entry name" value="PRICHEXTENSN"/>
</dbReference>
<dbReference type="AlphaFoldDB" id="A0A1A0VES9"/>
<dbReference type="EMBL" id="LZSX01000074">
    <property type="protein sequence ID" value="OBB81747.1"/>
    <property type="molecule type" value="Genomic_DNA"/>
</dbReference>
<dbReference type="Proteomes" id="UP000091914">
    <property type="component" value="Unassembled WGS sequence"/>
</dbReference>
<dbReference type="RefSeq" id="WP_064883012.1">
    <property type="nucleotide sequence ID" value="NZ_LZSX01000074.1"/>
</dbReference>
<evidence type="ECO:0000259" key="2">
    <source>
        <dbReference type="Pfam" id="PF14021"/>
    </source>
</evidence>
<feature type="domain" description="TNT" evidence="2">
    <location>
        <begin position="748"/>
        <end position="843"/>
    </location>
</feature>
<evidence type="ECO:0000313" key="3">
    <source>
        <dbReference type="EMBL" id="OBB81747.1"/>
    </source>
</evidence>
<dbReference type="GO" id="GO:0050135">
    <property type="term" value="F:NADP+ nucleosidase activity"/>
    <property type="evidence" value="ECO:0007669"/>
    <property type="project" value="InterPro"/>
</dbReference>
<evidence type="ECO:0000313" key="4">
    <source>
        <dbReference type="Proteomes" id="UP000091914"/>
    </source>
</evidence>
<keyword evidence="3" id="KW-0808">Transferase</keyword>
<feature type="compositionally biased region" description="Pro residues" evidence="1">
    <location>
        <begin position="541"/>
        <end position="572"/>
    </location>
</feature>
<feature type="compositionally biased region" description="Pro residues" evidence="1">
    <location>
        <begin position="511"/>
        <end position="520"/>
    </location>
</feature>
<accession>A0A1A0VES9</accession>